<evidence type="ECO:0000259" key="11">
    <source>
        <dbReference type="Pfam" id="PF07715"/>
    </source>
</evidence>
<keyword evidence="7 12" id="KW-0675">Receptor</keyword>
<organism evidence="12 13">
    <name type="scientific">Vogesella fluminis</name>
    <dbReference type="NCBI Taxonomy" id="1069161"/>
    <lineage>
        <taxon>Bacteria</taxon>
        <taxon>Pseudomonadati</taxon>
        <taxon>Pseudomonadota</taxon>
        <taxon>Betaproteobacteria</taxon>
        <taxon>Neisseriales</taxon>
        <taxon>Chromobacteriaceae</taxon>
        <taxon>Vogesella</taxon>
    </lineage>
</organism>
<evidence type="ECO:0000256" key="5">
    <source>
        <dbReference type="ARBA" id="ARBA00022692"/>
    </source>
</evidence>
<keyword evidence="3 9" id="KW-0813">Transport</keyword>
<keyword evidence="6 9" id="KW-0472">Membrane</keyword>
<evidence type="ECO:0000256" key="8">
    <source>
        <dbReference type="ARBA" id="ARBA00023237"/>
    </source>
</evidence>
<gene>
    <name evidence="12" type="ORF">GCM10011419_19140</name>
</gene>
<evidence type="ECO:0000256" key="3">
    <source>
        <dbReference type="ARBA" id="ARBA00022448"/>
    </source>
</evidence>
<evidence type="ECO:0000256" key="1">
    <source>
        <dbReference type="ARBA" id="ARBA00004571"/>
    </source>
</evidence>
<evidence type="ECO:0000256" key="10">
    <source>
        <dbReference type="SAM" id="MobiDB-lite"/>
    </source>
</evidence>
<evidence type="ECO:0000313" key="12">
    <source>
        <dbReference type="EMBL" id="GHD77870.1"/>
    </source>
</evidence>
<feature type="domain" description="TonB-dependent receptor plug" evidence="11">
    <location>
        <begin position="23"/>
        <end position="145"/>
    </location>
</feature>
<evidence type="ECO:0000256" key="4">
    <source>
        <dbReference type="ARBA" id="ARBA00022452"/>
    </source>
</evidence>
<feature type="region of interest" description="Disordered" evidence="10">
    <location>
        <begin position="165"/>
        <end position="190"/>
    </location>
</feature>
<dbReference type="EMBL" id="BMYP01000022">
    <property type="protein sequence ID" value="GHD77870.1"/>
    <property type="molecule type" value="Genomic_DNA"/>
</dbReference>
<evidence type="ECO:0000256" key="7">
    <source>
        <dbReference type="ARBA" id="ARBA00023170"/>
    </source>
</evidence>
<keyword evidence="8 9" id="KW-0998">Cell outer membrane</keyword>
<comment type="caution">
    <text evidence="12">The sequence shown here is derived from an EMBL/GenBank/DDBJ whole genome shotgun (WGS) entry which is preliminary data.</text>
</comment>
<protein>
    <submittedName>
        <fullName evidence="12">TonB-dependent receptor</fullName>
    </submittedName>
</protein>
<reference evidence="13" key="1">
    <citation type="journal article" date="2019" name="Int. J. Syst. Evol. Microbiol.">
        <title>The Global Catalogue of Microorganisms (GCM) 10K type strain sequencing project: providing services to taxonomists for standard genome sequencing and annotation.</title>
        <authorList>
            <consortium name="The Broad Institute Genomics Platform"/>
            <consortium name="The Broad Institute Genome Sequencing Center for Infectious Disease"/>
            <person name="Wu L."/>
            <person name="Ma J."/>
        </authorList>
    </citation>
    <scope>NUCLEOTIDE SEQUENCE [LARGE SCALE GENOMIC DNA]</scope>
    <source>
        <strain evidence="13">KCTC 23713</strain>
    </source>
</reference>
<dbReference type="Gene3D" id="2.40.170.20">
    <property type="entry name" value="TonB-dependent receptor, beta-barrel domain"/>
    <property type="match status" value="2"/>
</dbReference>
<evidence type="ECO:0000256" key="9">
    <source>
        <dbReference type="PROSITE-ProRule" id="PRU01360"/>
    </source>
</evidence>
<dbReference type="Pfam" id="PF07715">
    <property type="entry name" value="Plug"/>
    <property type="match status" value="1"/>
</dbReference>
<keyword evidence="4 9" id="KW-1134">Transmembrane beta strand</keyword>
<name>A0ABQ3H9Q7_9NEIS</name>
<keyword evidence="13" id="KW-1185">Reference proteome</keyword>
<keyword evidence="5 9" id="KW-0812">Transmembrane</keyword>
<accession>A0ABQ3H9Q7</accession>
<dbReference type="InterPro" id="IPR037066">
    <property type="entry name" value="Plug_dom_sf"/>
</dbReference>
<evidence type="ECO:0000256" key="2">
    <source>
        <dbReference type="ARBA" id="ARBA00009810"/>
    </source>
</evidence>
<dbReference type="InterPro" id="IPR039426">
    <property type="entry name" value="TonB-dep_rcpt-like"/>
</dbReference>
<comment type="subcellular location">
    <subcellularLocation>
        <location evidence="1 9">Cell outer membrane</location>
        <topology evidence="1 9">Multi-pass membrane protein</topology>
    </subcellularLocation>
</comment>
<dbReference type="InterPro" id="IPR036942">
    <property type="entry name" value="Beta-barrel_TonB_sf"/>
</dbReference>
<dbReference type="InterPro" id="IPR012910">
    <property type="entry name" value="Plug_dom"/>
</dbReference>
<dbReference type="RefSeq" id="WP_386123226.1">
    <property type="nucleotide sequence ID" value="NZ_JBHUKB010000001.1"/>
</dbReference>
<dbReference type="PROSITE" id="PS52016">
    <property type="entry name" value="TONB_DEPENDENT_REC_3"/>
    <property type="match status" value="1"/>
</dbReference>
<dbReference type="Gene3D" id="2.170.130.10">
    <property type="entry name" value="TonB-dependent receptor, plug domain"/>
    <property type="match status" value="1"/>
</dbReference>
<evidence type="ECO:0000256" key="6">
    <source>
        <dbReference type="ARBA" id="ARBA00023136"/>
    </source>
</evidence>
<dbReference type="Proteomes" id="UP000662678">
    <property type="component" value="Unassembled WGS sequence"/>
</dbReference>
<evidence type="ECO:0000313" key="13">
    <source>
        <dbReference type="Proteomes" id="UP000662678"/>
    </source>
</evidence>
<comment type="similarity">
    <text evidence="2 9">Belongs to the TonB-dependent receptor family.</text>
</comment>
<sequence>MAAKESAELPTVQVVAPRKDKQTGKSILDAESIKERTTQNGNLTDLLKDNPAVQFSNASGNSMTPGEIKPDQISIHGSPYWQNQFRLDGMGANNDLDPADTGQGQLVVSTGSDTQGFYVDSRLLESVTVMDSNVPAEYGGFTGGVIDAKTKRYSGSDRFAASWRTTSDSWTKQPLDPELGTTAKSNDASAPSRFQQQFKKDFYTLSGEKGLRDDLGVVMSLSRRESSIPSEENGGILVGAPGRPMVALVDDSNKQQKRIIDNALAKFSWQPDAGTTVDISLNTAKSKESLFLNGLSNSDYTRHHNSYGASISWAQNLEIGRFEAIAGMGQQDDQRNTAAKERRKIGDLAELRELLTRQADTMPSPGKEQWLDILDRAPILNEHGGYGNLQSRQRTYEARFKFESRPVNTGSTSHTLSTGIQLAKVKAGYMRPEDSVQVTYGCRYDTNGCSGIFDPASRTVFPKGESGTSFASNGIWLEDRLDYGRVEARLGIRADRDDFLHQTNFAPRLALSWDVNGDGRWLMNAGMNRYYGRSMLAYKLKEAENRGLYQETLDWSSGGSEPDIYRTDLGQDYGGYDGLRAPYEDEALLGLAYRGDSAITGIRYIRRDGHDPVTRDRQYPEAIALQTRLRLLEDRLRSPGLSNTERTALRREIAQFRRDNADMLNKATFLKYTNRGQSRYDAAIVELRNAKPFTLAGSYTQASLSFTLSRQRTSLQGSNGYNSITADYHVRTDKVWHNNQLVDISSLNSPDFNRPRALNLNISTQWPAYGLNLNHQLRWRSKVTQPEQDRNSIKKVGNDYFYSIRDEHLPSTFTWDAKLLWKPAFAAGAYASLEVSNLLNKRNVTGTYTYGDKRYRRYETGRQFWAEVGYEY</sequence>
<proteinExistence type="inferred from homology"/>
<feature type="region of interest" description="Disordered" evidence="10">
    <location>
        <begin position="1"/>
        <end position="26"/>
    </location>
</feature>
<dbReference type="SUPFAM" id="SSF56935">
    <property type="entry name" value="Porins"/>
    <property type="match status" value="1"/>
</dbReference>